<evidence type="ECO:0000259" key="5">
    <source>
        <dbReference type="PROSITE" id="PS50893"/>
    </source>
</evidence>
<evidence type="ECO:0000256" key="1">
    <source>
        <dbReference type="ARBA" id="ARBA00022448"/>
    </source>
</evidence>
<dbReference type="RefSeq" id="WP_209698467.1">
    <property type="nucleotide sequence ID" value="NZ_BAAAVU010000005.1"/>
</dbReference>
<dbReference type="Pfam" id="PF00005">
    <property type="entry name" value="ABC_tran"/>
    <property type="match status" value="1"/>
</dbReference>
<accession>A0ABS4UW24</accession>
<dbReference type="PROSITE" id="PS00211">
    <property type="entry name" value="ABC_TRANSPORTER_1"/>
    <property type="match status" value="1"/>
</dbReference>
<keyword evidence="4" id="KW-1278">Translocase</keyword>
<reference evidence="6 7" key="1">
    <citation type="submission" date="2021-03" db="EMBL/GenBank/DDBJ databases">
        <title>Sequencing the genomes of 1000 actinobacteria strains.</title>
        <authorList>
            <person name="Klenk H.-P."/>
        </authorList>
    </citation>
    <scope>NUCLEOTIDE SEQUENCE [LARGE SCALE GENOMIC DNA]</scope>
    <source>
        <strain evidence="6 7">DSM 18824</strain>
    </source>
</reference>
<dbReference type="GO" id="GO:0005524">
    <property type="term" value="F:ATP binding"/>
    <property type="evidence" value="ECO:0007669"/>
    <property type="project" value="UniProtKB-KW"/>
</dbReference>
<keyword evidence="3 6" id="KW-0067">ATP-binding</keyword>
<name>A0ABS4UW24_9ACTN</name>
<protein>
    <submittedName>
        <fullName evidence="6">Iron complex transport system ATP-binding protein</fullName>
    </submittedName>
</protein>
<dbReference type="InterPro" id="IPR027417">
    <property type="entry name" value="P-loop_NTPase"/>
</dbReference>
<evidence type="ECO:0000313" key="6">
    <source>
        <dbReference type="EMBL" id="MBP2355857.1"/>
    </source>
</evidence>
<dbReference type="InterPro" id="IPR017871">
    <property type="entry name" value="ABC_transporter-like_CS"/>
</dbReference>
<evidence type="ECO:0000256" key="4">
    <source>
        <dbReference type="ARBA" id="ARBA00022967"/>
    </source>
</evidence>
<dbReference type="InterPro" id="IPR003439">
    <property type="entry name" value="ABC_transporter-like_ATP-bd"/>
</dbReference>
<dbReference type="EMBL" id="JAGINT010000002">
    <property type="protein sequence ID" value="MBP2355857.1"/>
    <property type="molecule type" value="Genomic_DNA"/>
</dbReference>
<keyword evidence="2" id="KW-0547">Nucleotide-binding</keyword>
<organism evidence="6 7">
    <name type="scientific">Kribbella aluminosa</name>
    <dbReference type="NCBI Taxonomy" id="416017"/>
    <lineage>
        <taxon>Bacteria</taxon>
        <taxon>Bacillati</taxon>
        <taxon>Actinomycetota</taxon>
        <taxon>Actinomycetes</taxon>
        <taxon>Propionibacteriales</taxon>
        <taxon>Kribbellaceae</taxon>
        <taxon>Kribbella</taxon>
    </lineage>
</organism>
<evidence type="ECO:0000256" key="3">
    <source>
        <dbReference type="ARBA" id="ARBA00022840"/>
    </source>
</evidence>
<evidence type="ECO:0000256" key="2">
    <source>
        <dbReference type="ARBA" id="ARBA00022741"/>
    </source>
</evidence>
<sequence>MGLTLEVHELAFGYGRTPILRGVTLPAVRSAEVTAVIGPNGSGKSTLLRCIAGFHRVQGKVAVSGGAGSGDILYLPQDPPPPSSITVFEAVMLALRIGRYSGPQRSYELQVATTLTALGLNTFATRRLADLSGGQRQLVGLAQAMARRPGVLLLDEPTSNLDLRNQLQVFRLVRDIATTQQTAVLTVVHDLALAAWVADHVVVLANGVVHSSGPPAEVITPEMLRDVYQVAGSVHRTPDGTLTVAVTDSL</sequence>
<dbReference type="PANTHER" id="PTHR42794:SF1">
    <property type="entry name" value="HEMIN IMPORT ATP-BINDING PROTEIN HMUV"/>
    <property type="match status" value="1"/>
</dbReference>
<keyword evidence="1" id="KW-0813">Transport</keyword>
<dbReference type="Gene3D" id="3.40.50.300">
    <property type="entry name" value="P-loop containing nucleotide triphosphate hydrolases"/>
    <property type="match status" value="1"/>
</dbReference>
<dbReference type="SUPFAM" id="SSF52540">
    <property type="entry name" value="P-loop containing nucleoside triphosphate hydrolases"/>
    <property type="match status" value="1"/>
</dbReference>
<gene>
    <name evidence="6" type="ORF">JOF29_006967</name>
</gene>
<dbReference type="CDD" id="cd03214">
    <property type="entry name" value="ABC_Iron-Siderophores_B12_Hemin"/>
    <property type="match status" value="1"/>
</dbReference>
<dbReference type="PANTHER" id="PTHR42794">
    <property type="entry name" value="HEMIN IMPORT ATP-BINDING PROTEIN HMUV"/>
    <property type="match status" value="1"/>
</dbReference>
<dbReference type="InterPro" id="IPR003593">
    <property type="entry name" value="AAA+_ATPase"/>
</dbReference>
<dbReference type="PROSITE" id="PS50893">
    <property type="entry name" value="ABC_TRANSPORTER_2"/>
    <property type="match status" value="1"/>
</dbReference>
<keyword evidence="7" id="KW-1185">Reference proteome</keyword>
<dbReference type="Proteomes" id="UP000755585">
    <property type="component" value="Unassembled WGS sequence"/>
</dbReference>
<proteinExistence type="predicted"/>
<dbReference type="SMART" id="SM00382">
    <property type="entry name" value="AAA"/>
    <property type="match status" value="1"/>
</dbReference>
<comment type="caution">
    <text evidence="6">The sequence shown here is derived from an EMBL/GenBank/DDBJ whole genome shotgun (WGS) entry which is preliminary data.</text>
</comment>
<feature type="domain" description="ABC transporter" evidence="5">
    <location>
        <begin position="5"/>
        <end position="231"/>
    </location>
</feature>
<evidence type="ECO:0000313" key="7">
    <source>
        <dbReference type="Proteomes" id="UP000755585"/>
    </source>
</evidence>